<dbReference type="EMBL" id="LJDB01000063">
    <property type="protein sequence ID" value="ONI39567.1"/>
    <property type="molecule type" value="Genomic_DNA"/>
</dbReference>
<evidence type="ECO:0000313" key="2">
    <source>
        <dbReference type="Proteomes" id="UP000188605"/>
    </source>
</evidence>
<organism evidence="1 2">
    <name type="scientific">Candidatus Epulonipiscium fishelsonii</name>
    <dbReference type="NCBI Taxonomy" id="77094"/>
    <lineage>
        <taxon>Bacteria</taxon>
        <taxon>Bacillati</taxon>
        <taxon>Bacillota</taxon>
        <taxon>Clostridia</taxon>
        <taxon>Lachnospirales</taxon>
        <taxon>Lachnospiraceae</taxon>
        <taxon>Candidatus Epulonipiscium</taxon>
    </lineage>
</organism>
<accession>A0ACC8XB00</accession>
<proteinExistence type="predicted"/>
<reference evidence="1" key="1">
    <citation type="submission" date="2016-08" db="EMBL/GenBank/DDBJ databases">
        <authorList>
            <person name="Ngugi D.K."/>
            <person name="Miyake S."/>
            <person name="Stingl U."/>
        </authorList>
    </citation>
    <scope>NUCLEOTIDE SEQUENCE</scope>
    <source>
        <strain evidence="1">SCG-B11WGA-EpuloA1</strain>
    </source>
</reference>
<name>A0ACC8XB00_9FIRM</name>
<protein>
    <submittedName>
        <fullName evidence="1">DsrE family protein</fullName>
    </submittedName>
</protein>
<sequence length="112" mass="12583">MQNKLNILWVNDNVETAHLMVFMYAINSKLKGWWDDVNLIIWGATAKLVATDKGIQEKIKMAQHAGVKIEACRACSDQFGVTQDLIDLGIELKLMGEPLTQILKEDAKLLTI</sequence>
<gene>
    <name evidence="1" type="ORF">AN396_07960</name>
</gene>
<keyword evidence="2" id="KW-1185">Reference proteome</keyword>
<comment type="caution">
    <text evidence="1">The sequence shown here is derived from an EMBL/GenBank/DDBJ whole genome shotgun (WGS) entry which is preliminary data.</text>
</comment>
<dbReference type="Proteomes" id="UP000188605">
    <property type="component" value="Unassembled WGS sequence"/>
</dbReference>
<evidence type="ECO:0000313" key="1">
    <source>
        <dbReference type="EMBL" id="ONI39567.1"/>
    </source>
</evidence>